<protein>
    <submittedName>
        <fullName evidence="4">Transporter</fullName>
    </submittedName>
</protein>
<dbReference type="PANTHER" id="PTHR34606">
    <property type="entry name" value="BON DOMAIN-CONTAINING PROTEIN"/>
    <property type="match status" value="1"/>
</dbReference>
<name>A0A0D7KDA4_9BURK</name>
<dbReference type="SMART" id="SM00749">
    <property type="entry name" value="BON"/>
    <property type="match status" value="1"/>
</dbReference>
<gene>
    <name evidence="4" type="ORF">RP29_01645</name>
</gene>
<feature type="region of interest" description="Disordered" evidence="2">
    <location>
        <begin position="1"/>
        <end position="21"/>
    </location>
</feature>
<keyword evidence="5" id="KW-1185">Reference proteome</keyword>
<organism evidence="4 5">
    <name type="scientific">Acidovorax temperans</name>
    <dbReference type="NCBI Taxonomy" id="80878"/>
    <lineage>
        <taxon>Bacteria</taxon>
        <taxon>Pseudomonadati</taxon>
        <taxon>Pseudomonadota</taxon>
        <taxon>Betaproteobacteria</taxon>
        <taxon>Burkholderiales</taxon>
        <taxon>Comamonadaceae</taxon>
        <taxon>Acidovorax</taxon>
    </lineage>
</organism>
<dbReference type="Gene3D" id="3.30.1340.30">
    <property type="match status" value="1"/>
</dbReference>
<dbReference type="PANTHER" id="PTHR34606:SF15">
    <property type="entry name" value="BON DOMAIN-CONTAINING PROTEIN"/>
    <property type="match status" value="1"/>
</dbReference>
<accession>A0A0D7KDA4</accession>
<dbReference type="AlphaFoldDB" id="A0A0D7KDA4"/>
<evidence type="ECO:0000259" key="3">
    <source>
        <dbReference type="PROSITE" id="PS50914"/>
    </source>
</evidence>
<evidence type="ECO:0000256" key="2">
    <source>
        <dbReference type="SAM" id="MobiDB-lite"/>
    </source>
</evidence>
<dbReference type="Proteomes" id="UP000032566">
    <property type="component" value="Unassembled WGS sequence"/>
</dbReference>
<feature type="coiled-coil region" evidence="1">
    <location>
        <begin position="56"/>
        <end position="94"/>
    </location>
</feature>
<dbReference type="PATRIC" id="fig|80878.5.peg.2266"/>
<dbReference type="EMBL" id="JXYQ01000004">
    <property type="protein sequence ID" value="KJA12195.1"/>
    <property type="molecule type" value="Genomic_DNA"/>
</dbReference>
<dbReference type="Pfam" id="PF04972">
    <property type="entry name" value="BON"/>
    <property type="match status" value="1"/>
</dbReference>
<dbReference type="InterPro" id="IPR007055">
    <property type="entry name" value="BON_dom"/>
</dbReference>
<evidence type="ECO:0000313" key="4">
    <source>
        <dbReference type="EMBL" id="KJA12195.1"/>
    </source>
</evidence>
<evidence type="ECO:0000256" key="1">
    <source>
        <dbReference type="SAM" id="Coils"/>
    </source>
</evidence>
<sequence length="180" mass="18424">MNITGLNPQEVTTSRPQSSKGARIASILAVSALALGLTACGRNEEPTVGQRLDSAVEKTEQAAADARAKTEAAMEKADARMDQSAERAEAMAKDLGESAKQAVNTAMDKVDDATITAQVSAGLAKDPDLSAVKINVDTHNGAVTLNGPAPNLAAKDRAQTIAKSIKGVTSVTNLLVVSAG</sequence>
<dbReference type="OrthoDB" id="8564061at2"/>
<reference evidence="4 5" key="1">
    <citation type="submission" date="2014-12" db="EMBL/GenBank/DDBJ databases">
        <title>Isolation of bacteria from lake water.</title>
        <authorList>
            <person name="Sheng K.-Y."/>
            <person name="Chin P.-S."/>
            <person name="Chan K.-G."/>
            <person name="Tan G.S."/>
        </authorList>
    </citation>
    <scope>NUCLEOTIDE SEQUENCE [LARGE SCALE GENOMIC DNA]</scope>
    <source>
        <strain evidence="4 5">KY4</strain>
    </source>
</reference>
<proteinExistence type="predicted"/>
<dbReference type="RefSeq" id="WP_044395207.1">
    <property type="nucleotide sequence ID" value="NZ_JXYQ01000004.1"/>
</dbReference>
<feature type="domain" description="BON" evidence="3">
    <location>
        <begin position="111"/>
        <end position="179"/>
    </location>
</feature>
<dbReference type="STRING" id="80878.RP29_01645"/>
<evidence type="ECO:0000313" key="5">
    <source>
        <dbReference type="Proteomes" id="UP000032566"/>
    </source>
</evidence>
<dbReference type="PROSITE" id="PS50914">
    <property type="entry name" value="BON"/>
    <property type="match status" value="1"/>
</dbReference>
<feature type="compositionally biased region" description="Polar residues" evidence="2">
    <location>
        <begin position="1"/>
        <end position="20"/>
    </location>
</feature>
<keyword evidence="1" id="KW-0175">Coiled coil</keyword>
<dbReference type="InterPro" id="IPR014004">
    <property type="entry name" value="Transpt-assoc_nodulatn_dom_bac"/>
</dbReference>
<dbReference type="InterPro" id="IPR051686">
    <property type="entry name" value="Lipoprotein_DolP"/>
</dbReference>
<comment type="caution">
    <text evidence="4">The sequence shown here is derived from an EMBL/GenBank/DDBJ whole genome shotgun (WGS) entry which is preliminary data.</text>
</comment>